<evidence type="ECO:0000256" key="5">
    <source>
        <dbReference type="ARBA" id="ARBA00041201"/>
    </source>
</evidence>
<proteinExistence type="predicted"/>
<evidence type="ECO:0000256" key="4">
    <source>
        <dbReference type="ARBA" id="ARBA00023163"/>
    </source>
</evidence>
<evidence type="ECO:0000256" key="7">
    <source>
        <dbReference type="PROSITE-ProRule" id="PRU01091"/>
    </source>
</evidence>
<evidence type="ECO:0000256" key="8">
    <source>
        <dbReference type="SAM" id="MobiDB-lite"/>
    </source>
</evidence>
<evidence type="ECO:0000256" key="3">
    <source>
        <dbReference type="ARBA" id="ARBA00023125"/>
    </source>
</evidence>
<evidence type="ECO:0000313" key="12">
    <source>
        <dbReference type="Proteomes" id="UP001603013"/>
    </source>
</evidence>
<keyword evidence="1 6" id="KW-0597">Phosphoprotein</keyword>
<dbReference type="SMART" id="SM00862">
    <property type="entry name" value="Trans_reg_C"/>
    <property type="match status" value="1"/>
</dbReference>
<dbReference type="InterPro" id="IPR036388">
    <property type="entry name" value="WH-like_DNA-bd_sf"/>
</dbReference>
<feature type="modified residue" description="4-aspartylphosphate" evidence="6">
    <location>
        <position position="90"/>
    </location>
</feature>
<evidence type="ECO:0000256" key="6">
    <source>
        <dbReference type="PROSITE-ProRule" id="PRU00169"/>
    </source>
</evidence>
<evidence type="ECO:0000256" key="1">
    <source>
        <dbReference type="ARBA" id="ARBA00022553"/>
    </source>
</evidence>
<feature type="domain" description="Response regulatory" evidence="9">
    <location>
        <begin position="43"/>
        <end position="154"/>
    </location>
</feature>
<gene>
    <name evidence="11" type="ORF">ACF05T_30740</name>
</gene>
<dbReference type="PANTHER" id="PTHR48111">
    <property type="entry name" value="REGULATOR OF RPOS"/>
    <property type="match status" value="1"/>
</dbReference>
<keyword evidence="4" id="KW-0804">Transcription</keyword>
<dbReference type="RefSeq" id="WP_391937255.1">
    <property type="nucleotide sequence ID" value="NZ_JBIBSM010000021.1"/>
</dbReference>
<feature type="region of interest" description="Disordered" evidence="8">
    <location>
        <begin position="1"/>
        <end position="37"/>
    </location>
</feature>
<feature type="compositionally biased region" description="Pro residues" evidence="8">
    <location>
        <begin position="20"/>
        <end position="35"/>
    </location>
</feature>
<dbReference type="Gene3D" id="6.10.250.690">
    <property type="match status" value="1"/>
</dbReference>
<organism evidence="11 12">
    <name type="scientific">Streptomyces lateritius</name>
    <dbReference type="NCBI Taxonomy" id="67313"/>
    <lineage>
        <taxon>Bacteria</taxon>
        <taxon>Bacillati</taxon>
        <taxon>Actinomycetota</taxon>
        <taxon>Actinomycetes</taxon>
        <taxon>Kitasatosporales</taxon>
        <taxon>Streptomycetaceae</taxon>
        <taxon>Streptomyces</taxon>
    </lineage>
</organism>
<dbReference type="PROSITE" id="PS51755">
    <property type="entry name" value="OMPR_PHOB"/>
    <property type="match status" value="1"/>
</dbReference>
<comment type="caution">
    <text evidence="11">The sequence shown here is derived from an EMBL/GenBank/DDBJ whole genome shotgun (WGS) entry which is preliminary data.</text>
</comment>
<dbReference type="Proteomes" id="UP001603013">
    <property type="component" value="Unassembled WGS sequence"/>
</dbReference>
<dbReference type="SUPFAM" id="SSF52172">
    <property type="entry name" value="CheY-like"/>
    <property type="match status" value="1"/>
</dbReference>
<keyword evidence="12" id="KW-1185">Reference proteome</keyword>
<reference evidence="11 12" key="1">
    <citation type="submission" date="2024-10" db="EMBL/GenBank/DDBJ databases">
        <title>The Natural Products Discovery Center: Release of the First 8490 Sequenced Strains for Exploring Actinobacteria Biosynthetic Diversity.</title>
        <authorList>
            <person name="Kalkreuter E."/>
            <person name="Kautsar S.A."/>
            <person name="Yang D."/>
            <person name="Bader C.D."/>
            <person name="Teijaro C.N."/>
            <person name="Fluegel L."/>
            <person name="Davis C.M."/>
            <person name="Simpson J.R."/>
            <person name="Lauterbach L."/>
            <person name="Steele A.D."/>
            <person name="Gui C."/>
            <person name="Meng S."/>
            <person name="Li G."/>
            <person name="Viehrig K."/>
            <person name="Ye F."/>
            <person name="Su P."/>
            <person name="Kiefer A.F."/>
            <person name="Nichols A."/>
            <person name="Cepeda A.J."/>
            <person name="Yan W."/>
            <person name="Fan B."/>
            <person name="Jiang Y."/>
            <person name="Adhikari A."/>
            <person name="Zheng C.-J."/>
            <person name="Schuster L."/>
            <person name="Cowan T.M."/>
            <person name="Smanski M.J."/>
            <person name="Chevrette M.G."/>
            <person name="De Carvalho L.P.S."/>
            <person name="Shen B."/>
        </authorList>
    </citation>
    <scope>NUCLEOTIDE SEQUENCE [LARGE SCALE GENOMIC DNA]</scope>
    <source>
        <strain evidence="11 12">NPDC015755</strain>
    </source>
</reference>
<dbReference type="PROSITE" id="PS50110">
    <property type="entry name" value="RESPONSE_REGULATORY"/>
    <property type="match status" value="1"/>
</dbReference>
<dbReference type="SMART" id="SM00448">
    <property type="entry name" value="REC"/>
    <property type="match status" value="1"/>
</dbReference>
<evidence type="ECO:0000256" key="2">
    <source>
        <dbReference type="ARBA" id="ARBA00023015"/>
    </source>
</evidence>
<dbReference type="InterPro" id="IPR011006">
    <property type="entry name" value="CheY-like_superfamily"/>
</dbReference>
<dbReference type="Gene3D" id="1.10.10.10">
    <property type="entry name" value="Winged helix-like DNA-binding domain superfamily/Winged helix DNA-binding domain"/>
    <property type="match status" value="1"/>
</dbReference>
<dbReference type="PANTHER" id="PTHR48111:SF72">
    <property type="entry name" value="SENSORY TRANSDUCTION PROTEIN REGX3"/>
    <property type="match status" value="1"/>
</dbReference>
<dbReference type="Pfam" id="PF00486">
    <property type="entry name" value="Trans_reg_C"/>
    <property type="match status" value="1"/>
</dbReference>
<evidence type="ECO:0000259" key="10">
    <source>
        <dbReference type="PROSITE" id="PS51755"/>
    </source>
</evidence>
<evidence type="ECO:0000313" key="11">
    <source>
        <dbReference type="EMBL" id="MFF8280418.1"/>
    </source>
</evidence>
<accession>A0ABW6YKN2</accession>
<dbReference type="InterPro" id="IPR039420">
    <property type="entry name" value="WalR-like"/>
</dbReference>
<keyword evidence="3 7" id="KW-0238">DNA-binding</keyword>
<evidence type="ECO:0000259" key="9">
    <source>
        <dbReference type="PROSITE" id="PS50110"/>
    </source>
</evidence>
<dbReference type="InterPro" id="IPR016032">
    <property type="entry name" value="Sig_transdc_resp-reg_C-effctor"/>
</dbReference>
<feature type="DNA-binding region" description="OmpR/PhoB-type" evidence="7">
    <location>
        <begin position="164"/>
        <end position="259"/>
    </location>
</feature>
<dbReference type="Pfam" id="PF00072">
    <property type="entry name" value="Response_reg"/>
    <property type="match status" value="1"/>
</dbReference>
<dbReference type="InterPro" id="IPR001789">
    <property type="entry name" value="Sig_transdc_resp-reg_receiver"/>
</dbReference>
<dbReference type="CDD" id="cd00383">
    <property type="entry name" value="trans_reg_C"/>
    <property type="match status" value="1"/>
</dbReference>
<name>A0ABW6YKN2_9ACTN</name>
<dbReference type="EMBL" id="JBIBSM010000021">
    <property type="protein sequence ID" value="MFF8280418.1"/>
    <property type="molecule type" value="Genomic_DNA"/>
</dbReference>
<protein>
    <recommendedName>
        <fullName evidence="5">Sensory transduction protein RegX3</fullName>
    </recommendedName>
</protein>
<dbReference type="Gene3D" id="3.40.50.2300">
    <property type="match status" value="1"/>
</dbReference>
<dbReference type="InterPro" id="IPR001867">
    <property type="entry name" value="OmpR/PhoB-type_DNA-bd"/>
</dbReference>
<sequence>MNRQASDLLDPRTEQHHPFTAPPQPHRGAAPPPPTTGERQVLRVLVVESETRAADALVQGLLRQGYRAESVATGGKALQLHQQADLILLDLDLPDLDGLEVCRSVRSVSDTPIIAVTGRGSELDRVLGLQAGSDDYMVKPYGFRELLARIEAVMRRARPRQTVSRIIDHGPLRIDATTREATLDGRPVDLTRKEFDLLHLLASQPGAVISRRQLMTQVWDDTWSHRGRTIDTHVSSLRGKLGSSNWIITVRGVGFRLGHP</sequence>
<keyword evidence="2" id="KW-0805">Transcription regulation</keyword>
<feature type="domain" description="OmpR/PhoB-type" evidence="10">
    <location>
        <begin position="164"/>
        <end position="259"/>
    </location>
</feature>
<dbReference type="SUPFAM" id="SSF46894">
    <property type="entry name" value="C-terminal effector domain of the bipartite response regulators"/>
    <property type="match status" value="1"/>
</dbReference>